<dbReference type="InterPro" id="IPR039425">
    <property type="entry name" value="RNA_pol_sigma-70-like"/>
</dbReference>
<dbReference type="InterPro" id="IPR014284">
    <property type="entry name" value="RNA_pol_sigma-70_dom"/>
</dbReference>
<evidence type="ECO:0000256" key="4">
    <source>
        <dbReference type="ARBA" id="ARBA00023163"/>
    </source>
</evidence>
<gene>
    <name evidence="6" type="ORF">MC378_11600</name>
</gene>
<dbReference type="AlphaFoldDB" id="A0A9X2AK87"/>
<evidence type="ECO:0000313" key="6">
    <source>
        <dbReference type="EMBL" id="MCI2229812.1"/>
    </source>
</evidence>
<dbReference type="NCBIfam" id="TIGR02937">
    <property type="entry name" value="sigma70-ECF"/>
    <property type="match status" value="1"/>
</dbReference>
<dbReference type="Proteomes" id="UP001139369">
    <property type="component" value="Unassembled WGS sequence"/>
</dbReference>
<dbReference type="InterPro" id="IPR013325">
    <property type="entry name" value="RNA_pol_sigma_r2"/>
</dbReference>
<dbReference type="InterPro" id="IPR013249">
    <property type="entry name" value="RNA_pol_sigma70_r4_t2"/>
</dbReference>
<dbReference type="CDD" id="cd06171">
    <property type="entry name" value="Sigma70_r4"/>
    <property type="match status" value="1"/>
</dbReference>
<organism evidence="6 7">
    <name type="scientific">Polaribacter marinus</name>
    <dbReference type="NCBI Taxonomy" id="2916838"/>
    <lineage>
        <taxon>Bacteria</taxon>
        <taxon>Pseudomonadati</taxon>
        <taxon>Bacteroidota</taxon>
        <taxon>Flavobacteriia</taxon>
        <taxon>Flavobacteriales</taxon>
        <taxon>Flavobacteriaceae</taxon>
    </lineage>
</organism>
<dbReference type="InterPro" id="IPR013324">
    <property type="entry name" value="RNA_pol_sigma_r3/r4-like"/>
</dbReference>
<keyword evidence="3" id="KW-0731">Sigma factor</keyword>
<comment type="similarity">
    <text evidence="1">Belongs to the sigma-70 factor family. ECF subfamily.</text>
</comment>
<dbReference type="InterPro" id="IPR036388">
    <property type="entry name" value="WH-like_DNA-bd_sf"/>
</dbReference>
<protein>
    <submittedName>
        <fullName evidence="6">Sigma-70 family RNA polymerase sigma factor</fullName>
    </submittedName>
</protein>
<evidence type="ECO:0000256" key="1">
    <source>
        <dbReference type="ARBA" id="ARBA00010641"/>
    </source>
</evidence>
<dbReference type="SUPFAM" id="SSF88946">
    <property type="entry name" value="Sigma2 domain of RNA polymerase sigma factors"/>
    <property type="match status" value="1"/>
</dbReference>
<dbReference type="SUPFAM" id="SSF88659">
    <property type="entry name" value="Sigma3 and sigma4 domains of RNA polymerase sigma factors"/>
    <property type="match status" value="1"/>
</dbReference>
<dbReference type="PANTHER" id="PTHR43133:SF46">
    <property type="entry name" value="RNA POLYMERASE SIGMA-70 FACTOR ECF SUBFAMILY"/>
    <property type="match status" value="1"/>
</dbReference>
<evidence type="ECO:0000256" key="3">
    <source>
        <dbReference type="ARBA" id="ARBA00023082"/>
    </source>
</evidence>
<evidence type="ECO:0000256" key="2">
    <source>
        <dbReference type="ARBA" id="ARBA00023015"/>
    </source>
</evidence>
<dbReference type="EMBL" id="JAKQYM010000008">
    <property type="protein sequence ID" value="MCI2229812.1"/>
    <property type="molecule type" value="Genomic_DNA"/>
</dbReference>
<evidence type="ECO:0000259" key="5">
    <source>
        <dbReference type="Pfam" id="PF08281"/>
    </source>
</evidence>
<dbReference type="PANTHER" id="PTHR43133">
    <property type="entry name" value="RNA POLYMERASE ECF-TYPE SIGMA FACTO"/>
    <property type="match status" value="1"/>
</dbReference>
<sequence>MQSNSNKNTQEDLWKLFMKGDMNAFHQIYDFHYQMMYNFGLRYINAHEVTDCLHDTFLNIIHYKDSISEVTNVKAYLFKSLRNQIYKVKKTKKIEFELLDGTVAYEEDNTNKEKVLKELKLLIEKLSPREKEIIYLKYFQGFNNFEISELLEIKYQTVRNILAVAIKKLRKLGSNFIEILFLLLSK</sequence>
<dbReference type="Pfam" id="PF08281">
    <property type="entry name" value="Sigma70_r4_2"/>
    <property type="match status" value="1"/>
</dbReference>
<dbReference type="GO" id="GO:0003677">
    <property type="term" value="F:DNA binding"/>
    <property type="evidence" value="ECO:0007669"/>
    <property type="project" value="InterPro"/>
</dbReference>
<reference evidence="6" key="1">
    <citation type="submission" date="2022-02" db="EMBL/GenBank/DDBJ databases">
        <title>Polaribacter sp. MSW13, isolated from seawater.</title>
        <authorList>
            <person name="Kristyanto S."/>
            <person name="Jung J."/>
            <person name="Jeon C.O."/>
        </authorList>
    </citation>
    <scope>NUCLEOTIDE SEQUENCE</scope>
    <source>
        <strain evidence="6">MSW13</strain>
    </source>
</reference>
<dbReference type="GO" id="GO:0006352">
    <property type="term" value="P:DNA-templated transcription initiation"/>
    <property type="evidence" value="ECO:0007669"/>
    <property type="project" value="InterPro"/>
</dbReference>
<comment type="caution">
    <text evidence="6">The sequence shown here is derived from an EMBL/GenBank/DDBJ whole genome shotgun (WGS) entry which is preliminary data.</text>
</comment>
<proteinExistence type="inferred from homology"/>
<dbReference type="GO" id="GO:0016987">
    <property type="term" value="F:sigma factor activity"/>
    <property type="evidence" value="ECO:0007669"/>
    <property type="project" value="UniProtKB-KW"/>
</dbReference>
<dbReference type="Gene3D" id="1.10.1740.10">
    <property type="match status" value="1"/>
</dbReference>
<evidence type="ECO:0000313" key="7">
    <source>
        <dbReference type="Proteomes" id="UP001139369"/>
    </source>
</evidence>
<accession>A0A9X2AK87</accession>
<name>A0A9X2AK87_9FLAO</name>
<keyword evidence="2" id="KW-0805">Transcription regulation</keyword>
<keyword evidence="7" id="KW-1185">Reference proteome</keyword>
<dbReference type="RefSeq" id="WP_242178922.1">
    <property type="nucleotide sequence ID" value="NZ_JAKQYM010000008.1"/>
</dbReference>
<dbReference type="Gene3D" id="1.10.10.10">
    <property type="entry name" value="Winged helix-like DNA-binding domain superfamily/Winged helix DNA-binding domain"/>
    <property type="match status" value="1"/>
</dbReference>
<keyword evidence="4" id="KW-0804">Transcription</keyword>
<feature type="domain" description="RNA polymerase sigma factor 70 region 4 type 2" evidence="5">
    <location>
        <begin position="117"/>
        <end position="169"/>
    </location>
</feature>